<evidence type="ECO:0000256" key="7">
    <source>
        <dbReference type="SAM" id="Phobius"/>
    </source>
</evidence>
<evidence type="ECO:0000313" key="10">
    <source>
        <dbReference type="EMBL" id="MDE5413474.1"/>
    </source>
</evidence>
<keyword evidence="6 7" id="KW-0472">Membrane</keyword>
<dbReference type="Gene3D" id="3.30.240.20">
    <property type="entry name" value="bsu07140 like domains"/>
    <property type="match status" value="2"/>
</dbReference>
<sequence length="237" mass="27297">MAEHIEVILRSLMAFTILLMGARILGKQLISQMNTIDFIAAVSLGSITANLAFNTTIDIHHFLLAFFIFVFVSFITAYISMKNRKARRLFAGDPIVLVQNGKILEGNMRKMRYTIDYLNQQMREKDVFNIEEVLFAIIEPNGNLTVLKKPQYRHVTKQDLNLPAPSETKLPIELIMDGEIIEENLIENNLSNHWLIDVLKKRKYKPEEVAYAVLAANGNVYIDTYRDHITSPIDREW</sequence>
<dbReference type="EMBL" id="JAOTPO010000005">
    <property type="protein sequence ID" value="MDE5413474.1"/>
    <property type="molecule type" value="Genomic_DNA"/>
</dbReference>
<feature type="transmembrane region" description="Helical" evidence="7">
    <location>
        <begin position="7"/>
        <end position="26"/>
    </location>
</feature>
<dbReference type="Pfam" id="PF04239">
    <property type="entry name" value="DUF421"/>
    <property type="match status" value="1"/>
</dbReference>
<feature type="transmembrane region" description="Helical" evidence="7">
    <location>
        <begin position="59"/>
        <end position="79"/>
    </location>
</feature>
<comment type="caution">
    <text evidence="10">The sequence shown here is derived from an EMBL/GenBank/DDBJ whole genome shotgun (WGS) entry which is preliminary data.</text>
</comment>
<evidence type="ECO:0000256" key="2">
    <source>
        <dbReference type="ARBA" id="ARBA00006448"/>
    </source>
</evidence>
<evidence type="ECO:0000256" key="5">
    <source>
        <dbReference type="ARBA" id="ARBA00022989"/>
    </source>
</evidence>
<feature type="domain" description="YetF C-terminal" evidence="8">
    <location>
        <begin position="81"/>
        <end position="212"/>
    </location>
</feature>
<evidence type="ECO:0000259" key="9">
    <source>
        <dbReference type="Pfam" id="PF20730"/>
    </source>
</evidence>
<dbReference type="InterPro" id="IPR048454">
    <property type="entry name" value="YetF_N"/>
</dbReference>
<accession>A0ABT5VGZ1</accession>
<evidence type="ECO:0000256" key="4">
    <source>
        <dbReference type="ARBA" id="ARBA00022692"/>
    </source>
</evidence>
<evidence type="ECO:0000259" key="8">
    <source>
        <dbReference type="Pfam" id="PF04239"/>
    </source>
</evidence>
<organism evidence="10 11">
    <name type="scientific">Alkalihalobacterium chitinilyticum</name>
    <dbReference type="NCBI Taxonomy" id="2980103"/>
    <lineage>
        <taxon>Bacteria</taxon>
        <taxon>Bacillati</taxon>
        <taxon>Bacillota</taxon>
        <taxon>Bacilli</taxon>
        <taxon>Bacillales</taxon>
        <taxon>Bacillaceae</taxon>
        <taxon>Alkalihalobacterium</taxon>
    </lineage>
</organism>
<reference evidence="10" key="1">
    <citation type="submission" date="2024-05" db="EMBL/GenBank/DDBJ databases">
        <title>Alkalihalobacillus sp. strain MEB203 novel alkaliphilic bacterium from Lonar Lake, India.</title>
        <authorList>
            <person name="Joshi A."/>
            <person name="Thite S."/>
            <person name="Mengade P."/>
        </authorList>
    </citation>
    <scope>NUCLEOTIDE SEQUENCE</scope>
    <source>
        <strain evidence="10">MEB 203</strain>
    </source>
</reference>
<dbReference type="Proteomes" id="UP001148125">
    <property type="component" value="Unassembled WGS sequence"/>
</dbReference>
<keyword evidence="11" id="KW-1185">Reference proteome</keyword>
<dbReference type="PANTHER" id="PTHR34582">
    <property type="entry name" value="UPF0702 TRANSMEMBRANE PROTEIN YCAP"/>
    <property type="match status" value="1"/>
</dbReference>
<feature type="domain" description="YetF-like N-terminal transmembrane" evidence="9">
    <location>
        <begin position="5"/>
        <end position="79"/>
    </location>
</feature>
<comment type="subcellular location">
    <subcellularLocation>
        <location evidence="1">Cell membrane</location>
        <topology evidence="1">Multi-pass membrane protein</topology>
    </subcellularLocation>
</comment>
<comment type="similarity">
    <text evidence="2">Belongs to the UPF0702 family.</text>
</comment>
<keyword evidence="4 7" id="KW-0812">Transmembrane</keyword>
<dbReference type="InterPro" id="IPR023090">
    <property type="entry name" value="UPF0702_alpha/beta_dom_sf"/>
</dbReference>
<keyword evidence="5 7" id="KW-1133">Transmembrane helix</keyword>
<dbReference type="RefSeq" id="WP_275118101.1">
    <property type="nucleotide sequence ID" value="NZ_JAOTPO010000005.1"/>
</dbReference>
<name>A0ABT5VGZ1_9BACI</name>
<evidence type="ECO:0000256" key="1">
    <source>
        <dbReference type="ARBA" id="ARBA00004651"/>
    </source>
</evidence>
<dbReference type="Pfam" id="PF20730">
    <property type="entry name" value="YetF_N"/>
    <property type="match status" value="1"/>
</dbReference>
<evidence type="ECO:0000256" key="3">
    <source>
        <dbReference type="ARBA" id="ARBA00022475"/>
    </source>
</evidence>
<protein>
    <submittedName>
        <fullName evidence="10">DUF421 domain-containing protein</fullName>
    </submittedName>
</protein>
<evidence type="ECO:0000256" key="6">
    <source>
        <dbReference type="ARBA" id="ARBA00023136"/>
    </source>
</evidence>
<gene>
    <name evidence="10" type="ORF">N7Z68_08750</name>
</gene>
<dbReference type="PANTHER" id="PTHR34582:SF7">
    <property type="entry name" value="UPF0702 TRANSMEMBRANE PROTEIN YDFS"/>
    <property type="match status" value="1"/>
</dbReference>
<evidence type="ECO:0000313" key="11">
    <source>
        <dbReference type="Proteomes" id="UP001148125"/>
    </source>
</evidence>
<proteinExistence type="inferred from homology"/>
<keyword evidence="3" id="KW-1003">Cell membrane</keyword>
<dbReference type="InterPro" id="IPR007353">
    <property type="entry name" value="DUF421"/>
</dbReference>